<protein>
    <submittedName>
        <fullName evidence="1">Zinc finger BED domain-containing protein 5</fullName>
    </submittedName>
</protein>
<organism evidence="1 2">
    <name type="scientific">Trichinella nelsoni</name>
    <dbReference type="NCBI Taxonomy" id="6336"/>
    <lineage>
        <taxon>Eukaryota</taxon>
        <taxon>Metazoa</taxon>
        <taxon>Ecdysozoa</taxon>
        <taxon>Nematoda</taxon>
        <taxon>Enoplea</taxon>
        <taxon>Dorylaimia</taxon>
        <taxon>Trichinellida</taxon>
        <taxon>Trichinellidae</taxon>
        <taxon>Trichinella</taxon>
    </lineage>
</organism>
<keyword evidence="2" id="KW-1185">Reference proteome</keyword>
<name>A0A0V0RW83_9BILA</name>
<sequence length="190" mass="22020">MIVDYNATKGGEMDNMDKMLATYACQGMTARVWPLEVFYNISDVYTNNSYLLWIHYNPEKRLPRALMSAHIVQKVQSEEQEISQSTVQVTSNKKRSRCQLCEATDNKTSSRFNVENLPYEPQEEATEMQFNSLAKDSFESILLESFWVKLQVEYPKISPQSLRILVPFASTYHCETGFSALHMQHRSRLT</sequence>
<accession>A0A0V0RW83</accession>
<dbReference type="STRING" id="6336.A0A0V0RW83"/>
<dbReference type="PANTHER" id="PTHR45913:SF19">
    <property type="entry name" value="LOW QUALITY PROTEIN: ZINC FINGER BED DOMAIN-CONTAINING PROTEIN 5-LIKE"/>
    <property type="match status" value="1"/>
</dbReference>
<dbReference type="EMBL" id="JYDL01000072">
    <property type="protein sequence ID" value="KRX18517.1"/>
    <property type="molecule type" value="Genomic_DNA"/>
</dbReference>
<proteinExistence type="predicted"/>
<dbReference type="PANTHER" id="PTHR45913">
    <property type="entry name" value="EPM2A-INTERACTING PROTEIN 1"/>
    <property type="match status" value="1"/>
</dbReference>
<comment type="caution">
    <text evidence="1">The sequence shown here is derived from an EMBL/GenBank/DDBJ whole genome shotgun (WGS) entry which is preliminary data.</text>
</comment>
<dbReference type="AlphaFoldDB" id="A0A0V0RW83"/>
<reference evidence="1 2" key="1">
    <citation type="submission" date="2015-01" db="EMBL/GenBank/DDBJ databases">
        <title>Evolution of Trichinella species and genotypes.</title>
        <authorList>
            <person name="Korhonen P.K."/>
            <person name="Edoardo P."/>
            <person name="Giuseppe L.R."/>
            <person name="Gasser R.B."/>
        </authorList>
    </citation>
    <scope>NUCLEOTIDE SEQUENCE [LARGE SCALE GENOMIC DNA]</scope>
    <source>
        <strain evidence="1">ISS37</strain>
    </source>
</reference>
<dbReference type="OrthoDB" id="10030973at2759"/>
<evidence type="ECO:0000313" key="1">
    <source>
        <dbReference type="EMBL" id="KRX18517.1"/>
    </source>
</evidence>
<gene>
    <name evidence="1" type="primary">ZBED5</name>
    <name evidence="1" type="ORF">T07_8639</name>
</gene>
<dbReference type="Proteomes" id="UP000054630">
    <property type="component" value="Unassembled WGS sequence"/>
</dbReference>
<evidence type="ECO:0000313" key="2">
    <source>
        <dbReference type="Proteomes" id="UP000054630"/>
    </source>
</evidence>